<dbReference type="AlphaFoldDB" id="A0A9W7FAM0"/>
<dbReference type="GO" id="GO:0008482">
    <property type="term" value="F:sulfite oxidase activity"/>
    <property type="evidence" value="ECO:0007669"/>
    <property type="project" value="TreeGrafter"/>
</dbReference>
<protein>
    <recommendedName>
        <fullName evidence="2">Oxidoreductase molybdopterin-binding domain-containing protein</fullName>
    </recommendedName>
</protein>
<dbReference type="InterPro" id="IPR036374">
    <property type="entry name" value="OxRdtase_Mopterin-bd_sf"/>
</dbReference>
<feature type="region of interest" description="Disordered" evidence="1">
    <location>
        <begin position="387"/>
        <end position="407"/>
    </location>
</feature>
<dbReference type="InterPro" id="IPR014756">
    <property type="entry name" value="Ig_E-set"/>
</dbReference>
<evidence type="ECO:0000256" key="1">
    <source>
        <dbReference type="SAM" id="MobiDB-lite"/>
    </source>
</evidence>
<feature type="domain" description="Oxidoreductase molybdopterin-binding" evidence="2">
    <location>
        <begin position="143"/>
        <end position="322"/>
    </location>
</feature>
<dbReference type="OrthoDB" id="10051395at2759"/>
<dbReference type="SUPFAM" id="SSF81296">
    <property type="entry name" value="E set domains"/>
    <property type="match status" value="1"/>
</dbReference>
<reference evidence="4" key="1">
    <citation type="journal article" date="2023" name="Commun. Biol.">
        <title>Genome analysis of Parmales, the sister group of diatoms, reveals the evolutionary specialization of diatoms from phago-mixotrophs to photoautotrophs.</title>
        <authorList>
            <person name="Ban H."/>
            <person name="Sato S."/>
            <person name="Yoshikawa S."/>
            <person name="Yamada K."/>
            <person name="Nakamura Y."/>
            <person name="Ichinomiya M."/>
            <person name="Sato N."/>
            <person name="Blanc-Mathieu R."/>
            <person name="Endo H."/>
            <person name="Kuwata A."/>
            <person name="Ogata H."/>
        </authorList>
    </citation>
    <scope>NUCLEOTIDE SEQUENCE [LARGE SCALE GENOMIC DNA]</scope>
    <source>
        <strain evidence="4">NIES 3700</strain>
    </source>
</reference>
<dbReference type="SUPFAM" id="SSF56524">
    <property type="entry name" value="Oxidoreductase molybdopterin-binding domain"/>
    <property type="match status" value="1"/>
</dbReference>
<evidence type="ECO:0000259" key="2">
    <source>
        <dbReference type="Pfam" id="PF00174"/>
    </source>
</evidence>
<dbReference type="PANTHER" id="PTHR19372">
    <property type="entry name" value="SULFITE REDUCTASE"/>
    <property type="match status" value="1"/>
</dbReference>
<dbReference type="Gene3D" id="2.60.40.650">
    <property type="match status" value="1"/>
</dbReference>
<dbReference type="Pfam" id="PF00174">
    <property type="entry name" value="Oxidored_molyb"/>
    <property type="match status" value="1"/>
</dbReference>
<dbReference type="Gene3D" id="3.90.420.10">
    <property type="entry name" value="Oxidoreductase, molybdopterin-binding domain"/>
    <property type="match status" value="1"/>
</dbReference>
<dbReference type="PRINTS" id="PR00407">
    <property type="entry name" value="EUMOPTERIN"/>
</dbReference>
<dbReference type="InterPro" id="IPR000572">
    <property type="entry name" value="OxRdtase_Mopterin-bd_dom"/>
</dbReference>
<dbReference type="InterPro" id="IPR008335">
    <property type="entry name" value="Mopterin_OxRdtase_euk"/>
</dbReference>
<accession>A0A9W7FAM0</accession>
<proteinExistence type="predicted"/>
<evidence type="ECO:0000313" key="4">
    <source>
        <dbReference type="Proteomes" id="UP001165122"/>
    </source>
</evidence>
<organism evidence="3 4">
    <name type="scientific">Triparma laevis f. longispina</name>
    <dbReference type="NCBI Taxonomy" id="1714387"/>
    <lineage>
        <taxon>Eukaryota</taxon>
        <taxon>Sar</taxon>
        <taxon>Stramenopiles</taxon>
        <taxon>Ochrophyta</taxon>
        <taxon>Bolidophyceae</taxon>
        <taxon>Parmales</taxon>
        <taxon>Triparmaceae</taxon>
        <taxon>Triparma</taxon>
    </lineage>
</organism>
<dbReference type="GO" id="GO:0020037">
    <property type="term" value="F:heme binding"/>
    <property type="evidence" value="ECO:0007669"/>
    <property type="project" value="TreeGrafter"/>
</dbReference>
<dbReference type="GO" id="GO:0043546">
    <property type="term" value="F:molybdopterin cofactor binding"/>
    <property type="evidence" value="ECO:0007669"/>
    <property type="project" value="TreeGrafter"/>
</dbReference>
<sequence>MWNRNLGGLFLFSQKLPHQSGESAIYSRAEVAKNDGSQGRRKHPGEKFIDCAAGGDVEPFWKYWSVHRNNPKVDKILRESLIGRVEGAAADSEERSPFAGEPERSRGHFKVLSWRPFDAETLPASLAEFNLTPVRDRLYVRNHAPVPSLDSSHTLYLSGVELSLTDLERKYQPVSLVSVLQCAGNRQKDNFRANGPNVFTNAGDSSKLENGQVGNVEWTGYDLCGVLADHFPEEVAEELGQMDAEEEVWHLVLKGADQYATSVPLKKVLRTRGLLATKANGEVLTPDHGYPLRVILPGIIGARSVKWVEEISLQRQELDSPWNKNYYKNSRDEAIHEFFIQSIMLTHEILEGGRRIEIRGVAYDPKTPLGKVEVHDGKTWHLAKMEDMPASGPTPTSTPTPTPTPYGWRRWSIVLDHESRVYKSRATNQKGESQPEVSAKENGYIYNGYGMLDVGGEAPIAGSETI</sequence>
<dbReference type="GO" id="GO:0006790">
    <property type="term" value="P:sulfur compound metabolic process"/>
    <property type="evidence" value="ECO:0007669"/>
    <property type="project" value="TreeGrafter"/>
</dbReference>
<evidence type="ECO:0000313" key="3">
    <source>
        <dbReference type="EMBL" id="GMI07399.1"/>
    </source>
</evidence>
<dbReference type="PANTHER" id="PTHR19372:SF7">
    <property type="entry name" value="SULFITE OXIDASE, MITOCHONDRIAL"/>
    <property type="match status" value="1"/>
</dbReference>
<dbReference type="EMBL" id="BRXW01000112">
    <property type="protein sequence ID" value="GMI07399.1"/>
    <property type="molecule type" value="Genomic_DNA"/>
</dbReference>
<comment type="caution">
    <text evidence="3">The sequence shown here is derived from an EMBL/GenBank/DDBJ whole genome shotgun (WGS) entry which is preliminary data.</text>
</comment>
<name>A0A9W7FAM0_9STRA</name>
<keyword evidence="4" id="KW-1185">Reference proteome</keyword>
<gene>
    <name evidence="3" type="ORF">TrLO_g7580</name>
</gene>
<dbReference type="Proteomes" id="UP001165122">
    <property type="component" value="Unassembled WGS sequence"/>
</dbReference>